<accession>A0A376VSJ1</accession>
<protein>
    <submittedName>
        <fullName evidence="1">Uncharacterized protein</fullName>
    </submittedName>
</protein>
<name>A0A376VSJ1_ECOLX</name>
<dbReference type="EMBL" id="UGCV01000003">
    <property type="protein sequence ID" value="STJ14852.1"/>
    <property type="molecule type" value="Genomic_DNA"/>
</dbReference>
<evidence type="ECO:0000313" key="1">
    <source>
        <dbReference type="EMBL" id="STJ14852.1"/>
    </source>
</evidence>
<dbReference type="Proteomes" id="UP000254716">
    <property type="component" value="Unassembled WGS sequence"/>
</dbReference>
<evidence type="ECO:0000313" key="2">
    <source>
        <dbReference type="Proteomes" id="UP000254716"/>
    </source>
</evidence>
<organism evidence="1 2">
    <name type="scientific">Escherichia coli</name>
    <dbReference type="NCBI Taxonomy" id="562"/>
    <lineage>
        <taxon>Bacteria</taxon>
        <taxon>Pseudomonadati</taxon>
        <taxon>Pseudomonadota</taxon>
        <taxon>Gammaproteobacteria</taxon>
        <taxon>Enterobacterales</taxon>
        <taxon>Enterobacteriaceae</taxon>
        <taxon>Escherichia</taxon>
    </lineage>
</organism>
<reference evidence="1 2" key="1">
    <citation type="submission" date="2018-06" db="EMBL/GenBank/DDBJ databases">
        <authorList>
            <consortium name="Pathogen Informatics"/>
            <person name="Doyle S."/>
        </authorList>
    </citation>
    <scope>NUCLEOTIDE SEQUENCE [LARGE SCALE GENOMIC DNA]</scope>
    <source>
        <strain evidence="1 2">NCTC9081</strain>
    </source>
</reference>
<dbReference type="AlphaFoldDB" id="A0A376VSJ1"/>
<sequence length="120" mass="12996">MEVRVCAAVAAAGNFRCADPALNRQELLANLHTLKSCIHPVQHLAQFPNRTVAHGQGQEHPAGIGIIRHDTRHGLVETGLPHQGAPPLADRTVPDTAEMCLTQPQTRFSGFLEGRPPETQ</sequence>
<proteinExistence type="predicted"/>
<gene>
    <name evidence="1" type="ORF">NCTC9081_00192</name>
</gene>